<protein>
    <submittedName>
        <fullName evidence="1">Uncharacterized protein</fullName>
    </submittedName>
</protein>
<name>A0A5S5DNI4_9SPHI</name>
<evidence type="ECO:0000313" key="2">
    <source>
        <dbReference type="Proteomes" id="UP000325105"/>
    </source>
</evidence>
<keyword evidence="2" id="KW-1185">Reference proteome</keyword>
<dbReference type="Proteomes" id="UP000325105">
    <property type="component" value="Unassembled WGS sequence"/>
</dbReference>
<dbReference type="AlphaFoldDB" id="A0A5S5DNI4"/>
<dbReference type="OrthoDB" id="603275at2"/>
<proteinExistence type="predicted"/>
<sequence length="884" mass="100810">MPKKVLIWLISICQISYTIAQSNINGRVVNEEGMGIANANVFLKTKEKIIAFASTGGDGHFILKYAENLRNANATIEINHVSYVRLQIPFRLESDLTVTLHPKQNLLEAVQIGKPPIMRQNRDTIIYQVQNFADSSDRSIGEVLRKMPGFHVDDNGAISYNGQTISKFYIDGDDLLGNRYGIGAKTIPHDLVTTVEVYKNHQEIRALKDKLNSNDVAINLSIKETAKAKLLGEVKAGGGIPGQYHVHLSNIYLNKGFKMLNDVKTTSLEEDVELAVRDLVIRSKENQSLPILKTGMTDVPNEPTGNFNRNNSTGISSNLLFKTKGNWNLKVNGGAYLDRKIMNTFALQKYVLIDDEVTNTESTDITFKPLQTDFSANLTKNTEALYLSNELFASLKNHRTSDQLSSNSFTIQEQLQQRSFSLRNSTQFIPNTKNKNVWNFRWLNSFSDSPEIQHYLSDSTLNVLEIFGLFEQARQAVRKQEFSSSLLADFTGSRWRNLYHTYGVEGGLNVSKLNSNLRSVDAAEGSLEILNNSHWNEIKGNFHTQLQWNRKAIRFNVRVPVGIQHIYVRDDTEKKADTRSYLLFTPAANLRYIISRKQHLKLEFSREQLFGRIDDIYSNVIMSDFRTLSRGIPVIPYTLKHDYQLGYGLDFVEKMLFLNIHYSYSTARLNLTHKLEIEENNTRSLFIEEDNKLETRDLKLSASKFLGFLNGTSSIQISHRTNHSERIINDEMLPFKVNNMSLSPILQGKLGTFLHWNYTGSLNWMKGETAEVLSADEKTQIQRHAGQVTFHIRNNIFWSIQGNTFRLKNDVSKVNLNFLNASIRVVSKRPVSMEYELALNNILDERENSSIMIAPNMTFNRSYRLRGRTAVASVLLPLSSFKRR</sequence>
<accession>A0A5S5DNI4</accession>
<dbReference type="RefSeq" id="WP_148908162.1">
    <property type="nucleotide sequence ID" value="NZ_VNHX01000006.1"/>
</dbReference>
<organism evidence="1 2">
    <name type="scientific">Sphingobacterium allocomposti</name>
    <dbReference type="NCBI Taxonomy" id="415956"/>
    <lineage>
        <taxon>Bacteria</taxon>
        <taxon>Pseudomonadati</taxon>
        <taxon>Bacteroidota</taxon>
        <taxon>Sphingobacteriia</taxon>
        <taxon>Sphingobacteriales</taxon>
        <taxon>Sphingobacteriaceae</taxon>
        <taxon>Sphingobacterium</taxon>
    </lineage>
</organism>
<reference evidence="1 2" key="1">
    <citation type="submission" date="2019-07" db="EMBL/GenBank/DDBJ databases">
        <title>Genomic Encyclopedia of Archaeal and Bacterial Type Strains, Phase II (KMG-II): from individual species to whole genera.</title>
        <authorList>
            <person name="Goeker M."/>
        </authorList>
    </citation>
    <scope>NUCLEOTIDE SEQUENCE [LARGE SCALE GENOMIC DNA]</scope>
    <source>
        <strain evidence="1 2">DSM 18850</strain>
    </source>
</reference>
<gene>
    <name evidence="1" type="ORF">BC792_10680</name>
</gene>
<evidence type="ECO:0000313" key="1">
    <source>
        <dbReference type="EMBL" id="TYP96372.1"/>
    </source>
</evidence>
<dbReference type="SUPFAM" id="SSF56935">
    <property type="entry name" value="Porins"/>
    <property type="match status" value="1"/>
</dbReference>
<dbReference type="InterPro" id="IPR008969">
    <property type="entry name" value="CarboxyPept-like_regulatory"/>
</dbReference>
<comment type="caution">
    <text evidence="1">The sequence shown here is derived from an EMBL/GenBank/DDBJ whole genome shotgun (WGS) entry which is preliminary data.</text>
</comment>
<dbReference type="EMBL" id="VNHX01000006">
    <property type="protein sequence ID" value="TYP96372.1"/>
    <property type="molecule type" value="Genomic_DNA"/>
</dbReference>
<dbReference type="SUPFAM" id="SSF49464">
    <property type="entry name" value="Carboxypeptidase regulatory domain-like"/>
    <property type="match status" value="1"/>
</dbReference>